<feature type="compositionally biased region" description="Polar residues" evidence="1">
    <location>
        <begin position="52"/>
        <end position="63"/>
    </location>
</feature>
<protein>
    <submittedName>
        <fullName evidence="2">Uncharacterized protein</fullName>
    </submittedName>
</protein>
<dbReference type="OrthoDB" id="5562648at2759"/>
<dbReference type="EMBL" id="JANBQF010000099">
    <property type="protein sequence ID" value="KAJ2005477.1"/>
    <property type="molecule type" value="Genomic_DNA"/>
</dbReference>
<reference evidence="2" key="1">
    <citation type="submission" date="2022-07" db="EMBL/GenBank/DDBJ databases">
        <title>Phylogenomic reconstructions and comparative analyses of Kickxellomycotina fungi.</title>
        <authorList>
            <person name="Reynolds N.K."/>
            <person name="Stajich J.E."/>
            <person name="Barry K."/>
            <person name="Grigoriev I.V."/>
            <person name="Crous P."/>
            <person name="Smith M.E."/>
        </authorList>
    </citation>
    <scope>NUCLEOTIDE SEQUENCE</scope>
    <source>
        <strain evidence="2">IMI 214461</strain>
    </source>
</reference>
<evidence type="ECO:0000313" key="2">
    <source>
        <dbReference type="EMBL" id="KAJ2005477.1"/>
    </source>
</evidence>
<gene>
    <name evidence="2" type="ORF">H4R26_001927</name>
</gene>
<name>A0A9W8EIW5_9FUNG</name>
<dbReference type="AlphaFoldDB" id="A0A9W8EIW5"/>
<evidence type="ECO:0000256" key="1">
    <source>
        <dbReference type="SAM" id="MobiDB-lite"/>
    </source>
</evidence>
<sequence>MLRVLSTSSRRAGFWSPLAGRGKQAGHRYGDGMGATAKCHRFVSSAHVPSIGASSRSQHSEGTPASRPEAYPGTYHMGLFPWLLSAERQRIPADDLDAHASDILSADAATHGSRGAIGQVLRCAPLPIRRRLAHGLNMHIARAALGAQAMDDVCQGAGIALSRVAHLLSTASSGGSDVAGELAQLFTQPLLERYTSDLRRLHKDHVKLLLEITAINGAQIRQLRTKTGPTEAFAALEAMAGQGAAAHPRLSDLRARLAHRNYQYSRTLGAVRAAPASNDGCLAASPAVRVRVDVELNVDMRYRLLGASKVIVDDNATRSLMLSLESTQRQGSRLEWRVADIDYLLSSEQRIQQEFEEAQQMAF</sequence>
<feature type="region of interest" description="Disordered" evidence="1">
    <location>
        <begin position="50"/>
        <end position="70"/>
    </location>
</feature>
<accession>A0A9W8EIW5</accession>
<organism evidence="2 3">
    <name type="scientific">Coemansia thaxteri</name>
    <dbReference type="NCBI Taxonomy" id="2663907"/>
    <lineage>
        <taxon>Eukaryota</taxon>
        <taxon>Fungi</taxon>
        <taxon>Fungi incertae sedis</taxon>
        <taxon>Zoopagomycota</taxon>
        <taxon>Kickxellomycotina</taxon>
        <taxon>Kickxellomycetes</taxon>
        <taxon>Kickxellales</taxon>
        <taxon>Kickxellaceae</taxon>
        <taxon>Coemansia</taxon>
    </lineage>
</organism>
<comment type="caution">
    <text evidence="2">The sequence shown here is derived from an EMBL/GenBank/DDBJ whole genome shotgun (WGS) entry which is preliminary data.</text>
</comment>
<proteinExistence type="predicted"/>
<dbReference type="Proteomes" id="UP001150907">
    <property type="component" value="Unassembled WGS sequence"/>
</dbReference>
<evidence type="ECO:0000313" key="3">
    <source>
        <dbReference type="Proteomes" id="UP001150907"/>
    </source>
</evidence>
<keyword evidence="3" id="KW-1185">Reference proteome</keyword>